<evidence type="ECO:0008006" key="3">
    <source>
        <dbReference type="Google" id="ProtNLM"/>
    </source>
</evidence>
<evidence type="ECO:0000313" key="1">
    <source>
        <dbReference type="EMBL" id="QVK24588.1"/>
    </source>
</evidence>
<reference evidence="1 2" key="1">
    <citation type="journal article" date="2012" name="Int. J. Syst. Evol. Microbiol.">
        <title>Shewanella dokdonensis sp. nov., isolated from seawater.</title>
        <authorList>
            <person name="Sung H.R."/>
            <person name="Yoon J.H."/>
            <person name="Ghim S.Y."/>
        </authorList>
    </citation>
    <scope>NUCLEOTIDE SEQUENCE [LARGE SCALE GENOMIC DNA]</scope>
    <source>
        <strain evidence="1 2">DSM 23626</strain>
    </source>
</reference>
<organism evidence="1 2">
    <name type="scientific">Shewanella dokdonensis</name>
    <dbReference type="NCBI Taxonomy" id="712036"/>
    <lineage>
        <taxon>Bacteria</taxon>
        <taxon>Pseudomonadati</taxon>
        <taxon>Pseudomonadota</taxon>
        <taxon>Gammaproteobacteria</taxon>
        <taxon>Alteromonadales</taxon>
        <taxon>Shewanellaceae</taxon>
        <taxon>Shewanella</taxon>
    </lineage>
</organism>
<accession>A0ABX8DIH5</accession>
<keyword evidence="2" id="KW-1185">Reference proteome</keyword>
<dbReference type="Proteomes" id="UP000676428">
    <property type="component" value="Chromosome"/>
</dbReference>
<dbReference type="RefSeq" id="WP_213683173.1">
    <property type="nucleotide sequence ID" value="NZ_CP074572.1"/>
</dbReference>
<protein>
    <recommendedName>
        <fullName evidence="3">Phosphatidate cytidylyltransferase</fullName>
    </recommendedName>
</protein>
<gene>
    <name evidence="1" type="ORF">KHX94_09260</name>
</gene>
<sequence>MSRLWKQRRWLTLLLLPAALLAYTSGAHYSSFVLVLAGTSLEMCFWWRLLGRP</sequence>
<evidence type="ECO:0000313" key="2">
    <source>
        <dbReference type="Proteomes" id="UP000676428"/>
    </source>
</evidence>
<dbReference type="EMBL" id="CP074572">
    <property type="protein sequence ID" value="QVK24588.1"/>
    <property type="molecule type" value="Genomic_DNA"/>
</dbReference>
<name>A0ABX8DIH5_9GAMM</name>
<proteinExistence type="predicted"/>